<organism evidence="1 2">
    <name type="scientific">Psychrosphaera algicola</name>
    <dbReference type="NCBI Taxonomy" id="3023714"/>
    <lineage>
        <taxon>Bacteria</taxon>
        <taxon>Pseudomonadati</taxon>
        <taxon>Pseudomonadota</taxon>
        <taxon>Gammaproteobacteria</taxon>
        <taxon>Alteromonadales</taxon>
        <taxon>Pseudoalteromonadaceae</taxon>
        <taxon>Psychrosphaera</taxon>
    </lineage>
</organism>
<reference evidence="1 2" key="1">
    <citation type="submission" date="2023-01" db="EMBL/GenBank/DDBJ databases">
        <title>Psychrosphaera sp. nov., isolated from marine algae.</title>
        <authorList>
            <person name="Bayburt H."/>
            <person name="Choi B.J."/>
            <person name="Kim J.M."/>
            <person name="Choi D.G."/>
            <person name="Jeon C.O."/>
        </authorList>
    </citation>
    <scope>NUCLEOTIDE SEQUENCE [LARGE SCALE GENOMIC DNA]</scope>
    <source>
        <strain evidence="1 2">G1-22</strain>
    </source>
</reference>
<name>A0ABT5F7S6_9GAMM</name>
<gene>
    <name evidence="1" type="ORF">PN838_00450</name>
</gene>
<protein>
    <submittedName>
        <fullName evidence="1">Uncharacterized protein</fullName>
    </submittedName>
</protein>
<dbReference type="InterPro" id="IPR037066">
    <property type="entry name" value="Plug_dom_sf"/>
</dbReference>
<evidence type="ECO:0000313" key="1">
    <source>
        <dbReference type="EMBL" id="MDC2887590.1"/>
    </source>
</evidence>
<keyword evidence="2" id="KW-1185">Reference proteome</keyword>
<sequence length="71" mass="7764">MNKEKDEEIEVITVSTGVTKNTHKMEATFSINTISEEDIKKLAPHGAADLLGNIPSFFQKVAQQVSPTTTC</sequence>
<proteinExistence type="predicted"/>
<dbReference type="SUPFAM" id="SSF56935">
    <property type="entry name" value="Porins"/>
    <property type="match status" value="1"/>
</dbReference>
<dbReference type="EMBL" id="JAQOMS010000002">
    <property type="protein sequence ID" value="MDC2887590.1"/>
    <property type="molecule type" value="Genomic_DNA"/>
</dbReference>
<dbReference type="RefSeq" id="WP_272179417.1">
    <property type="nucleotide sequence ID" value="NZ_JAQOMS010000002.1"/>
</dbReference>
<dbReference type="Proteomes" id="UP001528411">
    <property type="component" value="Unassembled WGS sequence"/>
</dbReference>
<evidence type="ECO:0000313" key="2">
    <source>
        <dbReference type="Proteomes" id="UP001528411"/>
    </source>
</evidence>
<comment type="caution">
    <text evidence="1">The sequence shown here is derived from an EMBL/GenBank/DDBJ whole genome shotgun (WGS) entry which is preliminary data.</text>
</comment>
<dbReference type="Gene3D" id="2.170.130.10">
    <property type="entry name" value="TonB-dependent receptor, plug domain"/>
    <property type="match status" value="1"/>
</dbReference>
<accession>A0ABT5F7S6</accession>